<comment type="caution">
    <text evidence="1">The sequence shown here is derived from an EMBL/GenBank/DDBJ whole genome shotgun (WGS) entry which is preliminary data.</text>
</comment>
<accession>A0A5J4VFI5</accession>
<dbReference type="EMBL" id="SNRW01007435">
    <property type="protein sequence ID" value="KAA6381245.1"/>
    <property type="molecule type" value="Genomic_DNA"/>
</dbReference>
<dbReference type="Proteomes" id="UP000324800">
    <property type="component" value="Unassembled WGS sequence"/>
</dbReference>
<dbReference type="AlphaFoldDB" id="A0A5J4VFI5"/>
<evidence type="ECO:0000313" key="2">
    <source>
        <dbReference type="Proteomes" id="UP000324800"/>
    </source>
</evidence>
<name>A0A5J4VFI5_9EUKA</name>
<sequence>MTEDSVRYSKGSSYASETQSDAIVSIPLLIAELQGENTSLHIPALRHLLDIIIDYPDNIEFVIRYKLTPVLMKFVKNVEPNEKFVCFELNYFANDWIKKLVR</sequence>
<organism evidence="1 2">
    <name type="scientific">Streblomastix strix</name>
    <dbReference type="NCBI Taxonomy" id="222440"/>
    <lineage>
        <taxon>Eukaryota</taxon>
        <taxon>Metamonada</taxon>
        <taxon>Preaxostyla</taxon>
        <taxon>Oxymonadida</taxon>
        <taxon>Streblomastigidae</taxon>
        <taxon>Streblomastix</taxon>
    </lineage>
</organism>
<gene>
    <name evidence="1" type="ORF">EZS28_023229</name>
</gene>
<protein>
    <submittedName>
        <fullName evidence="1">Uncharacterized protein</fullName>
    </submittedName>
</protein>
<proteinExistence type="predicted"/>
<reference evidence="1 2" key="1">
    <citation type="submission" date="2019-03" db="EMBL/GenBank/DDBJ databases">
        <title>Single cell metagenomics reveals metabolic interactions within the superorganism composed of flagellate Streblomastix strix and complex community of Bacteroidetes bacteria on its surface.</title>
        <authorList>
            <person name="Treitli S.C."/>
            <person name="Kolisko M."/>
            <person name="Husnik F."/>
            <person name="Keeling P."/>
            <person name="Hampl V."/>
        </authorList>
    </citation>
    <scope>NUCLEOTIDE SEQUENCE [LARGE SCALE GENOMIC DNA]</scope>
    <source>
        <strain evidence="1">ST1C</strain>
    </source>
</reference>
<evidence type="ECO:0000313" key="1">
    <source>
        <dbReference type="EMBL" id="KAA6381245.1"/>
    </source>
</evidence>